<protein>
    <recommendedName>
        <fullName evidence="4">Extracellular membrane protein CFEM domain-containing protein</fullName>
    </recommendedName>
</protein>
<dbReference type="KEGG" id="spaa:SPAPADRAFT_48633"/>
<evidence type="ECO:0000256" key="1">
    <source>
        <dbReference type="SAM" id="SignalP"/>
    </source>
</evidence>
<dbReference type="Proteomes" id="UP000000709">
    <property type="component" value="Unassembled WGS sequence"/>
</dbReference>
<feature type="signal peptide" evidence="1">
    <location>
        <begin position="1"/>
        <end position="17"/>
    </location>
</feature>
<dbReference type="InParanoid" id="G3AEN6"/>
<evidence type="ECO:0000313" key="3">
    <source>
        <dbReference type="Proteomes" id="UP000000709"/>
    </source>
</evidence>
<sequence length="152" mass="16310">MKLGTTILATSVTLVCATEIHEFNAVNFAKILKRDSCSICESAGTKLEKCFPNFPNYDTLEVAKCVCKFDDQFFKDYINCVTDCDEFQISLPVEVDDPKELKSLICQAAGSFTSGSDDSAAAEVKSAINTAIKNGASTVGVSFLALLGISLI</sequence>
<dbReference type="EMBL" id="GL996499">
    <property type="protein sequence ID" value="EGW35662.1"/>
    <property type="molecule type" value="Genomic_DNA"/>
</dbReference>
<dbReference type="GeneID" id="18871248"/>
<organism evidence="3">
    <name type="scientific">Spathaspora passalidarum (strain NRRL Y-27907 / 11-Y1)</name>
    <dbReference type="NCBI Taxonomy" id="619300"/>
    <lineage>
        <taxon>Eukaryota</taxon>
        <taxon>Fungi</taxon>
        <taxon>Dikarya</taxon>
        <taxon>Ascomycota</taxon>
        <taxon>Saccharomycotina</taxon>
        <taxon>Pichiomycetes</taxon>
        <taxon>Debaryomycetaceae</taxon>
        <taxon>Spathaspora</taxon>
    </lineage>
</organism>
<evidence type="ECO:0000313" key="2">
    <source>
        <dbReference type="EMBL" id="EGW35662.1"/>
    </source>
</evidence>
<evidence type="ECO:0008006" key="4">
    <source>
        <dbReference type="Google" id="ProtNLM"/>
    </source>
</evidence>
<keyword evidence="3" id="KW-1185">Reference proteome</keyword>
<gene>
    <name evidence="2" type="ORF">SPAPADRAFT_48633</name>
</gene>
<keyword evidence="1" id="KW-0732">Signal</keyword>
<name>G3AEN6_SPAPN</name>
<dbReference type="RefSeq" id="XP_007373074.1">
    <property type="nucleotide sequence ID" value="XM_007373012.1"/>
</dbReference>
<accession>G3AEN6</accession>
<dbReference type="HOGENOM" id="CLU_1504358_0_0_1"/>
<dbReference type="AlphaFoldDB" id="G3AEN6"/>
<reference evidence="2 3" key="1">
    <citation type="journal article" date="2011" name="Proc. Natl. Acad. Sci. U.S.A.">
        <title>Comparative genomics of xylose-fermenting fungi for enhanced biofuel production.</title>
        <authorList>
            <person name="Wohlbach D.J."/>
            <person name="Kuo A."/>
            <person name="Sato T.K."/>
            <person name="Potts K.M."/>
            <person name="Salamov A.A."/>
            <person name="LaButti K.M."/>
            <person name="Sun H."/>
            <person name="Clum A."/>
            <person name="Pangilinan J.L."/>
            <person name="Lindquist E.A."/>
            <person name="Lucas S."/>
            <person name="Lapidus A."/>
            <person name="Jin M."/>
            <person name="Gunawan C."/>
            <person name="Balan V."/>
            <person name="Dale B.E."/>
            <person name="Jeffries T.W."/>
            <person name="Zinkel R."/>
            <person name="Barry K.W."/>
            <person name="Grigoriev I.V."/>
            <person name="Gasch A.P."/>
        </authorList>
    </citation>
    <scope>NUCLEOTIDE SEQUENCE [LARGE SCALE GENOMIC DNA]</scope>
    <source>
        <strain evidence="3">NRRL Y-27907 / 11-Y1</strain>
    </source>
</reference>
<proteinExistence type="predicted"/>
<feature type="chain" id="PRO_5003442242" description="Extracellular membrane protein CFEM domain-containing protein" evidence="1">
    <location>
        <begin position="18"/>
        <end position="152"/>
    </location>
</feature>